<keyword evidence="4" id="KW-1185">Reference proteome</keyword>
<dbReference type="SMART" id="SM01373">
    <property type="entry name" value="MAGE"/>
    <property type="match status" value="1"/>
</dbReference>
<dbReference type="Pfam" id="PF01454">
    <property type="entry name" value="MAGE"/>
    <property type="match status" value="1"/>
</dbReference>
<dbReference type="GeneTree" id="ENSGT00940000167876"/>
<feature type="compositionally biased region" description="Basic residues" evidence="1">
    <location>
        <begin position="1"/>
        <end position="15"/>
    </location>
</feature>
<dbReference type="PANTHER" id="PTHR11736">
    <property type="entry name" value="MELANOMA-ASSOCIATED ANTIGEN MAGE ANTIGEN"/>
    <property type="match status" value="1"/>
</dbReference>
<dbReference type="GO" id="GO:0000122">
    <property type="term" value="P:negative regulation of transcription by RNA polymerase II"/>
    <property type="evidence" value="ECO:0007669"/>
    <property type="project" value="TreeGrafter"/>
</dbReference>
<evidence type="ECO:0000313" key="3">
    <source>
        <dbReference type="Ensembl" id="ENSCJAP00000075862.1"/>
    </source>
</evidence>
<dbReference type="InterPro" id="IPR021072">
    <property type="entry name" value="MAGE_N"/>
</dbReference>
<dbReference type="SMART" id="SM01392">
    <property type="entry name" value="MAGE_N"/>
    <property type="match status" value="1"/>
</dbReference>
<dbReference type="OrthoDB" id="205198at2759"/>
<dbReference type="Pfam" id="PF12440">
    <property type="entry name" value="MAGE_N"/>
    <property type="match status" value="1"/>
</dbReference>
<dbReference type="PANTHER" id="PTHR11736:SF36">
    <property type="entry name" value="MELANOMA-ASSOCIATED ANTIGEN B10"/>
    <property type="match status" value="1"/>
</dbReference>
<dbReference type="Ensembl" id="ENSCJAT00000091627.2">
    <property type="protein sequence ID" value="ENSCJAP00000075862.1"/>
    <property type="gene ID" value="ENSCJAG00000065548.2"/>
</dbReference>
<protein>
    <recommendedName>
        <fullName evidence="2">MAGE domain-containing protein</fullName>
    </recommendedName>
</protein>
<proteinExistence type="predicted"/>
<reference evidence="3" key="1">
    <citation type="submission" date="2009-03" db="EMBL/GenBank/DDBJ databases">
        <authorList>
            <person name="Warren W."/>
            <person name="Ye L."/>
            <person name="Minx P."/>
            <person name="Worley K."/>
            <person name="Gibbs R."/>
            <person name="Wilson R.K."/>
        </authorList>
    </citation>
    <scope>NUCLEOTIDE SEQUENCE [LARGE SCALE GENOMIC DNA]</scope>
</reference>
<dbReference type="FunFam" id="1.10.10.1200:FF:000007">
    <property type="entry name" value="Melanoma-associated antigen C2"/>
    <property type="match status" value="1"/>
</dbReference>
<dbReference type="GeneID" id="118150457"/>
<feature type="compositionally biased region" description="Low complexity" evidence="1">
    <location>
        <begin position="41"/>
        <end position="68"/>
    </location>
</feature>
<dbReference type="InParanoid" id="A0A5F4WDZ8"/>
<feature type="domain" description="MAGE" evidence="2">
    <location>
        <begin position="112"/>
        <end position="311"/>
    </location>
</feature>
<dbReference type="RefSeq" id="XP_035144191.1">
    <property type="nucleotide sequence ID" value="XM_035288300.1"/>
</dbReference>
<reference evidence="3" key="2">
    <citation type="submission" date="2025-08" db="UniProtKB">
        <authorList>
            <consortium name="Ensembl"/>
        </authorList>
    </citation>
    <scope>IDENTIFICATION</scope>
</reference>
<dbReference type="InterPro" id="IPR037445">
    <property type="entry name" value="MAGE"/>
</dbReference>
<dbReference type="Gene3D" id="1.10.10.1210">
    <property type="entry name" value="MAGE homology domain, winged helix WH2 motif"/>
    <property type="match status" value="1"/>
</dbReference>
<dbReference type="KEGG" id="cjc:118150457"/>
<evidence type="ECO:0000256" key="1">
    <source>
        <dbReference type="SAM" id="MobiDB-lite"/>
    </source>
</evidence>
<reference evidence="3" key="3">
    <citation type="submission" date="2025-09" db="UniProtKB">
        <authorList>
            <consortium name="Ensembl"/>
        </authorList>
    </citation>
    <scope>IDENTIFICATION</scope>
</reference>
<dbReference type="FunFam" id="1.10.10.1210:FF:000001">
    <property type="entry name" value="melanoma-associated antigen D1"/>
    <property type="match status" value="1"/>
</dbReference>
<dbReference type="Proteomes" id="UP000008225">
    <property type="component" value="Chromosome X"/>
</dbReference>
<organism evidence="3 4">
    <name type="scientific">Callithrix jacchus</name>
    <name type="common">White-tufted-ear marmoset</name>
    <name type="synonym">Simia Jacchus</name>
    <dbReference type="NCBI Taxonomy" id="9483"/>
    <lineage>
        <taxon>Eukaryota</taxon>
        <taxon>Metazoa</taxon>
        <taxon>Chordata</taxon>
        <taxon>Craniata</taxon>
        <taxon>Vertebrata</taxon>
        <taxon>Euteleostomi</taxon>
        <taxon>Mammalia</taxon>
        <taxon>Eutheria</taxon>
        <taxon>Euarchontoglires</taxon>
        <taxon>Primates</taxon>
        <taxon>Haplorrhini</taxon>
        <taxon>Platyrrhini</taxon>
        <taxon>Cebidae</taxon>
        <taxon>Callitrichinae</taxon>
        <taxon>Callithrix</taxon>
        <taxon>Callithrix</taxon>
    </lineage>
</organism>
<dbReference type="InterPro" id="IPR041898">
    <property type="entry name" value="MAGE_WH1"/>
</dbReference>
<dbReference type="OMA" id="NKLEPSY"/>
<dbReference type="InterPro" id="IPR041899">
    <property type="entry name" value="MAGE_WH2"/>
</dbReference>
<dbReference type="InterPro" id="IPR002190">
    <property type="entry name" value="MHD_dom"/>
</dbReference>
<gene>
    <name evidence="3" type="primary">LOC118150457</name>
</gene>
<dbReference type="Bgee" id="ENSCJAG00000065548">
    <property type="expression patterns" value="Expressed in testis"/>
</dbReference>
<name>A0A5F4WDZ8_CALJA</name>
<sequence>MPRGQKSKLRAREKRHQAQEELESLMGAQATTRMGREFRLSSSAHFSSTTQSSTAAETTSNTHWPQRATCTTTTAAAVSNVRANESTNNQMEERPRSSQAPAATEHMTRSPLDETVFMLVHYLLYKYQKKEIIIKADMLRDVVHIPRRYFREIMKKVSDHLEMVFGLDLKEVDPDRRIYFLINKLVPTWDTKLSDDRHVPRSGLLLTILSVILSKGNCATEEQIWQVLNVMGLYEGRRHFIFGEPKKILTQDFVRENYLQYQQVPNSDPPCYQFLWGPRAHAETTKMNVLDFLAKIYDSVPSAFPAWYEEALRDEEERAQAKAAARARIRAMANAHSKAMCSRSSHPQ</sequence>
<dbReference type="GO" id="GO:0005634">
    <property type="term" value="C:nucleus"/>
    <property type="evidence" value="ECO:0007669"/>
    <property type="project" value="TreeGrafter"/>
</dbReference>
<dbReference type="Gene3D" id="1.10.10.1200">
    <property type="entry name" value="MAGE homology domain, winged helix WH1 motif"/>
    <property type="match status" value="1"/>
</dbReference>
<feature type="region of interest" description="Disordered" evidence="1">
    <location>
        <begin position="1"/>
        <end position="68"/>
    </location>
</feature>
<evidence type="ECO:0000313" key="4">
    <source>
        <dbReference type="Proteomes" id="UP000008225"/>
    </source>
</evidence>
<dbReference type="STRING" id="9483.ENSCJAP00000075862"/>
<accession>A0A5F4WDZ8</accession>
<evidence type="ECO:0000259" key="2">
    <source>
        <dbReference type="PROSITE" id="PS50838"/>
    </source>
</evidence>
<feature type="region of interest" description="Disordered" evidence="1">
    <location>
        <begin position="83"/>
        <end position="107"/>
    </location>
</feature>
<dbReference type="PROSITE" id="PS50838">
    <property type="entry name" value="MAGE"/>
    <property type="match status" value="1"/>
</dbReference>
<dbReference type="AlphaFoldDB" id="A0A5F4WDZ8"/>